<reference evidence="4 5" key="1">
    <citation type="submission" date="2020-08" db="EMBL/GenBank/DDBJ databases">
        <title>Genome sequence of Acidovorax monticola KACC 19171T.</title>
        <authorList>
            <person name="Hyun D.-W."/>
            <person name="Bae J.-W."/>
        </authorList>
    </citation>
    <scope>NUCLEOTIDE SEQUENCE [LARGE SCALE GENOMIC DNA]</scope>
    <source>
        <strain evidence="4 5">KACC 19171</strain>
    </source>
</reference>
<dbReference type="Proteomes" id="UP000516057">
    <property type="component" value="Chromosome"/>
</dbReference>
<evidence type="ECO:0000313" key="4">
    <source>
        <dbReference type="EMBL" id="QNP58724.1"/>
    </source>
</evidence>
<protein>
    <submittedName>
        <fullName evidence="4">DinB family protein</fullName>
    </submittedName>
</protein>
<feature type="binding site" evidence="3">
    <location>
        <position position="139"/>
    </location>
    <ligand>
        <name>a divalent metal cation</name>
        <dbReference type="ChEBI" id="CHEBI:60240"/>
    </ligand>
</feature>
<dbReference type="EMBL" id="CP060790">
    <property type="protein sequence ID" value="QNP58724.1"/>
    <property type="molecule type" value="Genomic_DNA"/>
</dbReference>
<accession>A0A7H0HDV8</accession>
<evidence type="ECO:0000313" key="5">
    <source>
        <dbReference type="Proteomes" id="UP000516057"/>
    </source>
</evidence>
<name>A0A7H0HDV8_9BURK</name>
<dbReference type="PANTHER" id="PTHR37302:SF1">
    <property type="entry name" value="PROTEIN DINB"/>
    <property type="match status" value="1"/>
</dbReference>
<evidence type="ECO:0000256" key="1">
    <source>
        <dbReference type="ARBA" id="ARBA00008635"/>
    </source>
</evidence>
<feature type="binding site" evidence="3">
    <location>
        <position position="135"/>
    </location>
    <ligand>
        <name>a divalent metal cation</name>
        <dbReference type="ChEBI" id="CHEBI:60240"/>
    </ligand>
</feature>
<comment type="similarity">
    <text evidence="1">Belongs to the DinB family.</text>
</comment>
<dbReference type="KEGG" id="amon:H9L24_17440"/>
<dbReference type="Gene3D" id="1.20.120.450">
    <property type="entry name" value="dinb family like domain"/>
    <property type="match status" value="1"/>
</dbReference>
<dbReference type="RefSeq" id="WP_187735711.1">
    <property type="nucleotide sequence ID" value="NZ_CP060790.1"/>
</dbReference>
<dbReference type="GO" id="GO:0046872">
    <property type="term" value="F:metal ion binding"/>
    <property type="evidence" value="ECO:0007669"/>
    <property type="project" value="UniProtKB-KW"/>
</dbReference>
<feature type="binding site" evidence="3">
    <location>
        <position position="50"/>
    </location>
    <ligand>
        <name>a divalent metal cation</name>
        <dbReference type="ChEBI" id="CHEBI:60240"/>
    </ligand>
</feature>
<dbReference type="Pfam" id="PF05163">
    <property type="entry name" value="DinB"/>
    <property type="match status" value="1"/>
</dbReference>
<dbReference type="AlphaFoldDB" id="A0A7H0HDV8"/>
<gene>
    <name evidence="4" type="ORF">H9L24_17440</name>
</gene>
<dbReference type="InterPro" id="IPR034660">
    <property type="entry name" value="DinB/YfiT-like"/>
</dbReference>
<proteinExistence type="inferred from homology"/>
<dbReference type="SUPFAM" id="SSF109854">
    <property type="entry name" value="DinB/YfiT-like putative metalloenzymes"/>
    <property type="match status" value="1"/>
</dbReference>
<evidence type="ECO:0000256" key="3">
    <source>
        <dbReference type="PIRSR" id="PIRSR607837-1"/>
    </source>
</evidence>
<keyword evidence="2 3" id="KW-0479">Metal-binding</keyword>
<dbReference type="InterPro" id="IPR007837">
    <property type="entry name" value="DinB"/>
</dbReference>
<organism evidence="4 5">
    <name type="scientific">Paenacidovorax monticola</name>
    <dbReference type="NCBI Taxonomy" id="1926868"/>
    <lineage>
        <taxon>Bacteria</taxon>
        <taxon>Pseudomonadati</taxon>
        <taxon>Pseudomonadota</taxon>
        <taxon>Betaproteobacteria</taxon>
        <taxon>Burkholderiales</taxon>
        <taxon>Comamonadaceae</taxon>
        <taxon>Paenacidovorax</taxon>
    </lineage>
</organism>
<keyword evidence="5" id="KW-1185">Reference proteome</keyword>
<evidence type="ECO:0000256" key="2">
    <source>
        <dbReference type="ARBA" id="ARBA00022723"/>
    </source>
</evidence>
<sequence length="172" mass="19069">MNPKAHFARLARYSAWANAWLLDAVAAVPDADYRRDLGLFFGSLHGTLNHLLVGEHHVWFPRFSEGASPRLALDAELEPDRARLDARLREGAARWAPLIATWDARRFEGSLDYTTTQGQPVSLPFAATLTHVFNHGTHHRGQITAALTALGRPCPELDLVLFLLNPTESSVP</sequence>
<dbReference type="PANTHER" id="PTHR37302">
    <property type="entry name" value="SLR1116 PROTEIN"/>
    <property type="match status" value="1"/>
</dbReference>